<dbReference type="Pfam" id="PF03553">
    <property type="entry name" value="Na_H_antiporter"/>
    <property type="match status" value="1"/>
</dbReference>
<feature type="transmembrane region" description="Helical" evidence="6">
    <location>
        <begin position="185"/>
        <end position="207"/>
    </location>
</feature>
<evidence type="ECO:0000259" key="7">
    <source>
        <dbReference type="Pfam" id="PF03553"/>
    </source>
</evidence>
<feature type="transmembrane region" description="Helical" evidence="6">
    <location>
        <begin position="219"/>
        <end position="241"/>
    </location>
</feature>
<keyword evidence="4 6" id="KW-1133">Transmembrane helix</keyword>
<evidence type="ECO:0000256" key="1">
    <source>
        <dbReference type="ARBA" id="ARBA00004651"/>
    </source>
</evidence>
<comment type="subcellular location">
    <subcellularLocation>
        <location evidence="1">Cell membrane</location>
        <topology evidence="1">Multi-pass membrane protein</topology>
    </subcellularLocation>
</comment>
<feature type="transmembrane region" description="Helical" evidence="6">
    <location>
        <begin position="158"/>
        <end position="178"/>
    </location>
</feature>
<dbReference type="Proteomes" id="UP001428817">
    <property type="component" value="Unassembled WGS sequence"/>
</dbReference>
<feature type="transmembrane region" description="Helical" evidence="6">
    <location>
        <begin position="20"/>
        <end position="39"/>
    </location>
</feature>
<feature type="transmembrane region" description="Helical" evidence="6">
    <location>
        <begin position="51"/>
        <end position="81"/>
    </location>
</feature>
<protein>
    <submittedName>
        <fullName evidence="8">Na+/H+ antiporter NhaC family protein</fullName>
    </submittedName>
</protein>
<name>A0ABP9R8M1_9PSEU</name>
<keyword evidence="3 6" id="KW-0812">Transmembrane</keyword>
<evidence type="ECO:0000256" key="5">
    <source>
        <dbReference type="ARBA" id="ARBA00023136"/>
    </source>
</evidence>
<organism evidence="8 9">
    <name type="scientific">Pseudonocardia eucalypti</name>
    <dbReference type="NCBI Taxonomy" id="648755"/>
    <lineage>
        <taxon>Bacteria</taxon>
        <taxon>Bacillati</taxon>
        <taxon>Actinomycetota</taxon>
        <taxon>Actinomycetes</taxon>
        <taxon>Pseudonocardiales</taxon>
        <taxon>Pseudonocardiaceae</taxon>
        <taxon>Pseudonocardia</taxon>
    </lineage>
</organism>
<dbReference type="EMBL" id="BAABJP010000055">
    <property type="protein sequence ID" value="GAA5173112.1"/>
    <property type="molecule type" value="Genomic_DNA"/>
</dbReference>
<feature type="transmembrane region" description="Helical" evidence="6">
    <location>
        <begin position="93"/>
        <end position="115"/>
    </location>
</feature>
<evidence type="ECO:0000256" key="4">
    <source>
        <dbReference type="ARBA" id="ARBA00022989"/>
    </source>
</evidence>
<feature type="transmembrane region" description="Helical" evidence="6">
    <location>
        <begin position="294"/>
        <end position="316"/>
    </location>
</feature>
<feature type="transmembrane region" description="Helical" evidence="6">
    <location>
        <begin position="135"/>
        <end position="152"/>
    </location>
</feature>
<evidence type="ECO:0000256" key="6">
    <source>
        <dbReference type="SAM" id="Phobius"/>
    </source>
</evidence>
<keyword evidence="2" id="KW-1003">Cell membrane</keyword>
<accession>A0ABP9R8M1</accession>
<feature type="transmembrane region" description="Helical" evidence="6">
    <location>
        <begin position="328"/>
        <end position="346"/>
    </location>
</feature>
<keyword evidence="9" id="KW-1185">Reference proteome</keyword>
<evidence type="ECO:0000256" key="2">
    <source>
        <dbReference type="ARBA" id="ARBA00022475"/>
    </source>
</evidence>
<reference evidence="9" key="1">
    <citation type="journal article" date="2019" name="Int. J. Syst. Evol. Microbiol.">
        <title>The Global Catalogue of Microorganisms (GCM) 10K type strain sequencing project: providing services to taxonomists for standard genome sequencing and annotation.</title>
        <authorList>
            <consortium name="The Broad Institute Genomics Platform"/>
            <consortium name="The Broad Institute Genome Sequencing Center for Infectious Disease"/>
            <person name="Wu L."/>
            <person name="Ma J."/>
        </authorList>
    </citation>
    <scope>NUCLEOTIDE SEQUENCE [LARGE SCALE GENOMIC DNA]</scope>
    <source>
        <strain evidence="9">JCM 18303</strain>
    </source>
</reference>
<feature type="transmembrane region" description="Helical" evidence="6">
    <location>
        <begin position="271"/>
        <end position="288"/>
    </location>
</feature>
<proteinExistence type="predicted"/>
<feature type="transmembrane region" description="Helical" evidence="6">
    <location>
        <begin position="397"/>
        <end position="419"/>
    </location>
</feature>
<gene>
    <name evidence="8" type="ORF">GCM10023321_74000</name>
</gene>
<comment type="caution">
    <text evidence="8">The sequence shown here is derived from an EMBL/GenBank/DDBJ whole genome shotgun (WGS) entry which is preliminary data.</text>
</comment>
<dbReference type="InterPro" id="IPR018461">
    <property type="entry name" value="Na/H_Antiport_NhaC-like_C"/>
</dbReference>
<keyword evidence="5 6" id="KW-0472">Membrane</keyword>
<sequence>MPAEQHTGGLDLGVSTGRRRLNTGVAAAGLLASLLVGILTEPPTLWGLLPIGLYAALTILGMDLVVATSVAFLAGALVVAASPVKVGNLLGEALGDTITVIGMVIVLGAGLGEVLRRTGVAERMVRAIMRATGDGNRTAVLGGVLLASLVLVTATGTLAGSVAIVAPIVVPVCARVGYTRSATAAMLFIGGCAGLALAPFAGSNIAILEAAEVGYGTYLAVGALPLTLLSLALALVLVPWLQRRTDRAGDHYPPELAEPAESSERPSTGRATGVFLVLLVVSAGFAAATQAGTAFPLLALPVLAVATGLAAGLTLTETAAAVYAGAGRMFHMLVLFWLLAALFATQELAKPFDVVLAQYGDQLRSFGPLTFALVIALIGWVAVPGATAAQVTLIDRIFGPLAASLGITAAPWVIVLLWASKGDTYGPFPNANMVGPMGFAGSTSLRNQLTIGWLIMIAASIMYAVLLSLLI</sequence>
<feature type="transmembrane region" description="Helical" evidence="6">
    <location>
        <begin position="451"/>
        <end position="470"/>
    </location>
</feature>
<dbReference type="RefSeq" id="WP_185065529.1">
    <property type="nucleotide sequence ID" value="NZ_BAABJP010000055.1"/>
</dbReference>
<evidence type="ECO:0000313" key="9">
    <source>
        <dbReference type="Proteomes" id="UP001428817"/>
    </source>
</evidence>
<evidence type="ECO:0000256" key="3">
    <source>
        <dbReference type="ARBA" id="ARBA00022692"/>
    </source>
</evidence>
<evidence type="ECO:0000313" key="8">
    <source>
        <dbReference type="EMBL" id="GAA5173112.1"/>
    </source>
</evidence>
<feature type="transmembrane region" description="Helical" evidence="6">
    <location>
        <begin position="366"/>
        <end position="385"/>
    </location>
</feature>
<feature type="domain" description="Na+/H+ antiporter NhaC-like C-terminal" evidence="7">
    <location>
        <begin position="33"/>
        <end position="211"/>
    </location>
</feature>